<keyword evidence="6 8" id="KW-0446">Lipid-binding</keyword>
<organism evidence="10 11">
    <name type="scientific">Epichloe bromicola</name>
    <dbReference type="NCBI Taxonomy" id="79588"/>
    <lineage>
        <taxon>Eukaryota</taxon>
        <taxon>Fungi</taxon>
        <taxon>Dikarya</taxon>
        <taxon>Ascomycota</taxon>
        <taxon>Pezizomycotina</taxon>
        <taxon>Sordariomycetes</taxon>
        <taxon>Hypocreomycetidae</taxon>
        <taxon>Hypocreales</taxon>
        <taxon>Clavicipitaceae</taxon>
        <taxon>Epichloe</taxon>
    </lineage>
</organism>
<comment type="function">
    <text evidence="8">Membrane-associated protein that warps the membrane surface to access and bind aromatic isoprenes with high specificity, including ubiquinone (CoQ) isoprene intermediates and presents them directly to Coq7, therefore facilitating the Coq7-mediated hydroxylase step. Participates in the biosynthesis of coenzyme Q, also named ubiquinone, an essential lipid-soluble electron transporter for aerobic cellular respiration.</text>
</comment>
<evidence type="ECO:0000313" key="10">
    <source>
        <dbReference type="EMBL" id="GAB0136024.1"/>
    </source>
</evidence>
<keyword evidence="5" id="KW-0809">Transit peptide</keyword>
<evidence type="ECO:0000256" key="6">
    <source>
        <dbReference type="ARBA" id="ARBA00023121"/>
    </source>
</evidence>
<keyword evidence="11" id="KW-1185">Reference proteome</keyword>
<evidence type="ECO:0000256" key="7">
    <source>
        <dbReference type="ARBA" id="ARBA00023128"/>
    </source>
</evidence>
<comment type="pathway">
    <text evidence="2 8">Cofactor biosynthesis; ubiquinone biosynthesis.</text>
</comment>
<evidence type="ECO:0000256" key="1">
    <source>
        <dbReference type="ARBA" id="ARBA00004173"/>
    </source>
</evidence>
<gene>
    <name evidence="10" type="primary">g4341</name>
    <name evidence="10" type="ORF">EsDP_00004341</name>
</gene>
<dbReference type="Gene3D" id="1.10.357.10">
    <property type="entry name" value="Tetracycline Repressor, domain 2"/>
    <property type="match status" value="1"/>
</dbReference>
<comment type="subcellular location">
    <subcellularLocation>
        <location evidence="1 8">Mitochondrion</location>
    </subcellularLocation>
</comment>
<name>A0ABQ0CRF8_9HYPO</name>
<keyword evidence="7 8" id="KW-0496">Mitochondrion</keyword>
<evidence type="ECO:0000256" key="5">
    <source>
        <dbReference type="ARBA" id="ARBA00022946"/>
    </source>
</evidence>
<protein>
    <recommendedName>
        <fullName evidence="8">Ubiquinone biosynthesis protein</fullName>
    </recommendedName>
</protein>
<dbReference type="InterPro" id="IPR012762">
    <property type="entry name" value="Ubiq_biosynth_COQ9"/>
</dbReference>
<sequence>MFETNDKNKSNGATGTKIADIIWARLLANKNVIHKWQDALAVMAQPSYVTLSMKELALLSDEIWYLAGDKSVDFSWYSKRASLSIVYSTSELFMTNDKSPGFVDTHNFMSRRLDEATTMGGLIGSISTWTNFTAYAGVNVLRSKGAKL</sequence>
<comment type="caution">
    <text evidence="10">The sequence shown here is derived from an EMBL/GenBank/DDBJ whole genome shotgun (WGS) entry which is preliminary data.</text>
</comment>
<proteinExistence type="inferred from homology"/>
<dbReference type="Pfam" id="PF08511">
    <property type="entry name" value="COQ9"/>
    <property type="match status" value="1"/>
</dbReference>
<dbReference type="NCBIfam" id="TIGR02396">
    <property type="entry name" value="diverge_rpsU"/>
    <property type="match status" value="1"/>
</dbReference>
<dbReference type="PANTHER" id="PTHR21427:SF19">
    <property type="entry name" value="UBIQUINONE BIOSYNTHESIS PROTEIN COQ9, MITOCHONDRIAL"/>
    <property type="match status" value="1"/>
</dbReference>
<reference evidence="11" key="1">
    <citation type="submission" date="2024-06" db="EMBL/GenBank/DDBJ databases">
        <title>Draft Genome Sequences of Epichloe bromicola Strains Isolated from Elymus ciliaris.</title>
        <authorList>
            <consortium name="Epichloe bromicola genome sequencing consortium"/>
            <person name="Miura A."/>
            <person name="Imano S."/>
            <person name="Ashida A."/>
            <person name="Sato I."/>
            <person name="Chiba S."/>
            <person name="Tanaka A."/>
            <person name="Camagna M."/>
            <person name="Takemoto D."/>
        </authorList>
    </citation>
    <scope>NUCLEOTIDE SEQUENCE [LARGE SCALE GENOMIC DNA]</scope>
    <source>
        <strain evidence="11">DP</strain>
    </source>
</reference>
<evidence type="ECO:0000259" key="9">
    <source>
        <dbReference type="Pfam" id="PF08511"/>
    </source>
</evidence>
<evidence type="ECO:0000256" key="8">
    <source>
        <dbReference type="RuleBase" id="RU366063"/>
    </source>
</evidence>
<evidence type="ECO:0000256" key="2">
    <source>
        <dbReference type="ARBA" id="ARBA00004749"/>
    </source>
</evidence>
<evidence type="ECO:0000256" key="4">
    <source>
        <dbReference type="ARBA" id="ARBA00022688"/>
    </source>
</evidence>
<accession>A0ABQ0CRF8</accession>
<dbReference type="PANTHER" id="PTHR21427">
    <property type="entry name" value="UBIQUINONE BIOSYNTHESIS PROTEIN COQ9, MITOCHONDRIAL"/>
    <property type="match status" value="1"/>
</dbReference>
<dbReference type="InterPro" id="IPR013718">
    <property type="entry name" value="COQ9_C"/>
</dbReference>
<dbReference type="EMBL" id="BAAFGZ010000164">
    <property type="protein sequence ID" value="GAB0136024.1"/>
    <property type="molecule type" value="Genomic_DNA"/>
</dbReference>
<feature type="domain" description="COQ9 C-terminal" evidence="9">
    <location>
        <begin position="50"/>
        <end position="119"/>
    </location>
</feature>
<dbReference type="Proteomes" id="UP001562357">
    <property type="component" value="Unassembled WGS sequence"/>
</dbReference>
<evidence type="ECO:0000313" key="11">
    <source>
        <dbReference type="Proteomes" id="UP001562357"/>
    </source>
</evidence>
<comment type="similarity">
    <text evidence="3 8">Belongs to the COQ9 family.</text>
</comment>
<evidence type="ECO:0000256" key="3">
    <source>
        <dbReference type="ARBA" id="ARBA00010766"/>
    </source>
</evidence>
<keyword evidence="4 8" id="KW-0831">Ubiquinone biosynthesis</keyword>